<keyword evidence="4" id="KW-1185">Reference proteome</keyword>
<accession>A0A5S3PU56</accession>
<evidence type="ECO:0000313" key="4">
    <source>
        <dbReference type="Proteomes" id="UP000310314"/>
    </source>
</evidence>
<protein>
    <submittedName>
        <fullName evidence="3">PorT family protein</fullName>
    </submittedName>
</protein>
<dbReference type="OrthoDB" id="1466811at2"/>
<evidence type="ECO:0000256" key="2">
    <source>
        <dbReference type="SAM" id="SignalP"/>
    </source>
</evidence>
<sequence>MKTITRYFLLLILTLMSQNLSAQEEQYQRKIEVLQNLKDDIVAQEKKALKEEVETINGQLENEDITAEQAKVLKEEAAKKHALNIENKVAIVDNKIALLKRNEDDVIAIEKTDQYDDDGMFKIDVNGERVVSINSKDWKKEIKYDRRTYVDPVIAVGFNNAIIEGQSLEDSPYKLGGSRFVELGWAWRTRVFKNSNSLRLSYGVSFQFNSLKPKNNQYFVVDEGETELQEFEFDLRKSKFRMDNLVFPVHFEFGPSKFSKTEKRIRYSIRNQFRLGIGGYGGFNIGSRQKLKYKNAEGRNVKDKLKGGYDTSSFVYGLSAYVGFDGVQLYAKYDLNPIFRNAAVEQRNISLGVRFDLD</sequence>
<evidence type="ECO:0000313" key="3">
    <source>
        <dbReference type="EMBL" id="TMM56220.1"/>
    </source>
</evidence>
<dbReference type="AlphaFoldDB" id="A0A5S3PU56"/>
<keyword evidence="2" id="KW-0732">Signal</keyword>
<name>A0A5S3PU56_9FLAO</name>
<dbReference type="EMBL" id="VATY01000003">
    <property type="protein sequence ID" value="TMM56220.1"/>
    <property type="molecule type" value="Genomic_DNA"/>
</dbReference>
<feature type="coiled-coil region" evidence="1">
    <location>
        <begin position="17"/>
        <end position="66"/>
    </location>
</feature>
<organism evidence="3 4">
    <name type="scientific">Maribacter algarum</name>
    <name type="common">ex Zhang et al. 2020</name>
    <dbReference type="NCBI Taxonomy" id="2578118"/>
    <lineage>
        <taxon>Bacteria</taxon>
        <taxon>Pseudomonadati</taxon>
        <taxon>Bacteroidota</taxon>
        <taxon>Flavobacteriia</taxon>
        <taxon>Flavobacteriales</taxon>
        <taxon>Flavobacteriaceae</taxon>
        <taxon>Maribacter</taxon>
    </lineage>
</organism>
<feature type="chain" id="PRO_5024416855" evidence="2">
    <location>
        <begin position="23"/>
        <end position="358"/>
    </location>
</feature>
<evidence type="ECO:0000256" key="1">
    <source>
        <dbReference type="SAM" id="Coils"/>
    </source>
</evidence>
<reference evidence="3 4" key="1">
    <citation type="submission" date="2019-05" db="EMBL/GenBank/DDBJ databases">
        <authorList>
            <person name="Zhang J.-Y."/>
            <person name="Feg X."/>
            <person name="Du Z.-J."/>
        </authorList>
    </citation>
    <scope>NUCLEOTIDE SEQUENCE [LARGE SCALE GENOMIC DNA]</scope>
    <source>
        <strain evidence="3 4">RZ26</strain>
    </source>
</reference>
<keyword evidence="1" id="KW-0175">Coiled coil</keyword>
<feature type="signal peptide" evidence="2">
    <location>
        <begin position="1"/>
        <end position="22"/>
    </location>
</feature>
<gene>
    <name evidence="3" type="ORF">FEE95_16500</name>
</gene>
<dbReference type="RefSeq" id="WP_138659087.1">
    <property type="nucleotide sequence ID" value="NZ_VATY01000003.1"/>
</dbReference>
<dbReference type="Proteomes" id="UP000310314">
    <property type="component" value="Unassembled WGS sequence"/>
</dbReference>
<proteinExistence type="predicted"/>
<comment type="caution">
    <text evidence="3">The sequence shown here is derived from an EMBL/GenBank/DDBJ whole genome shotgun (WGS) entry which is preliminary data.</text>
</comment>